<proteinExistence type="predicted"/>
<dbReference type="EMBL" id="VUMN01000013">
    <property type="protein sequence ID" value="MSS58588.1"/>
    <property type="molecule type" value="Genomic_DNA"/>
</dbReference>
<dbReference type="AlphaFoldDB" id="A0A7X2NSF6"/>
<evidence type="ECO:0000256" key="3">
    <source>
        <dbReference type="PROSITE-ProRule" id="PRU01248"/>
    </source>
</evidence>
<comment type="caution">
    <text evidence="5">The sequence shown here is derived from an EMBL/GenBank/DDBJ whole genome shotgun (WGS) entry which is preliminary data.</text>
</comment>
<dbReference type="InterPro" id="IPR011010">
    <property type="entry name" value="DNA_brk_join_enz"/>
</dbReference>
<evidence type="ECO:0000313" key="5">
    <source>
        <dbReference type="EMBL" id="MSS58588.1"/>
    </source>
</evidence>
<dbReference type="GO" id="GO:0003677">
    <property type="term" value="F:DNA binding"/>
    <property type="evidence" value="ECO:0007669"/>
    <property type="project" value="UniProtKB-UniRule"/>
</dbReference>
<feature type="domain" description="Core-binding (CB)" evidence="4">
    <location>
        <begin position="12"/>
        <end position="92"/>
    </location>
</feature>
<dbReference type="SUPFAM" id="SSF56349">
    <property type="entry name" value="DNA breaking-rejoining enzymes"/>
    <property type="match status" value="1"/>
</dbReference>
<protein>
    <recommendedName>
        <fullName evidence="4">Core-binding (CB) domain-containing protein</fullName>
    </recommendedName>
</protein>
<name>A0A7X2NSF6_9FIRM</name>
<keyword evidence="6" id="KW-1185">Reference proteome</keyword>
<dbReference type="PROSITE" id="PS51900">
    <property type="entry name" value="CB"/>
    <property type="match status" value="1"/>
</dbReference>
<evidence type="ECO:0000259" key="4">
    <source>
        <dbReference type="PROSITE" id="PS51900"/>
    </source>
</evidence>
<dbReference type="InterPro" id="IPR013762">
    <property type="entry name" value="Integrase-like_cat_sf"/>
</dbReference>
<dbReference type="GO" id="GO:0006310">
    <property type="term" value="P:DNA recombination"/>
    <property type="evidence" value="ECO:0007669"/>
    <property type="project" value="UniProtKB-KW"/>
</dbReference>
<gene>
    <name evidence="5" type="ORF">FYJ51_06680</name>
</gene>
<dbReference type="RefSeq" id="WP_154504402.1">
    <property type="nucleotide sequence ID" value="NZ_VUMN01000013.1"/>
</dbReference>
<dbReference type="Gene3D" id="1.10.443.10">
    <property type="entry name" value="Intergrase catalytic core"/>
    <property type="match status" value="1"/>
</dbReference>
<sequence>MNARIPVGLSQEEWNTVTEGLESHTSTVNDYRKVLNLLHSYDNGRLRITTMSHEDAEEYFRFLDERQEAGTLSPNTAHRYKATLRAISARIASNPDLWPDYKNPFSGLLKNEERKRTEYTMEMFPSPSDVAKLRAVLPKLDKEDALILRLMMNIGLTPTQVQNLKISNFTGRRRHESGPISVHLEEGTFLENTSKFWKESSYFLDNYPVRYVRRSSGRTITWSYTGTFFFSEDFEKSLLDYYSYTGESTDTRNFFLTSRHLEYNYRAMHHMLLSACQEAGISSCITPYQLSRYGLVRSYVMDQALRENDAGLREKLMKEDWIGDWKDRYPIPQRIQIESIQKTLGSDALLKIIGH</sequence>
<organism evidence="5 6">
    <name type="scientific">Stecheria intestinalis</name>
    <dbReference type="NCBI Taxonomy" id="2606630"/>
    <lineage>
        <taxon>Bacteria</taxon>
        <taxon>Bacillati</taxon>
        <taxon>Bacillota</taxon>
        <taxon>Erysipelotrichia</taxon>
        <taxon>Erysipelotrichales</taxon>
        <taxon>Erysipelotrichaceae</taxon>
        <taxon>Stecheria</taxon>
    </lineage>
</organism>
<dbReference type="InterPro" id="IPR044068">
    <property type="entry name" value="CB"/>
</dbReference>
<dbReference type="Gene3D" id="1.10.150.130">
    <property type="match status" value="1"/>
</dbReference>
<evidence type="ECO:0000256" key="2">
    <source>
        <dbReference type="ARBA" id="ARBA00023172"/>
    </source>
</evidence>
<dbReference type="GO" id="GO:0015074">
    <property type="term" value="P:DNA integration"/>
    <property type="evidence" value="ECO:0007669"/>
    <property type="project" value="InterPro"/>
</dbReference>
<reference evidence="5 6" key="1">
    <citation type="submission" date="2019-08" db="EMBL/GenBank/DDBJ databases">
        <title>In-depth cultivation of the pig gut microbiome towards novel bacterial diversity and tailored functional studies.</title>
        <authorList>
            <person name="Wylensek D."/>
            <person name="Hitch T.C.A."/>
            <person name="Clavel T."/>
        </authorList>
    </citation>
    <scope>NUCLEOTIDE SEQUENCE [LARGE SCALE GENOMIC DNA]</scope>
    <source>
        <strain evidence="5 6">Oil+RF-744-GAM-WT-6</strain>
    </source>
</reference>
<dbReference type="Proteomes" id="UP000461880">
    <property type="component" value="Unassembled WGS sequence"/>
</dbReference>
<evidence type="ECO:0000256" key="1">
    <source>
        <dbReference type="ARBA" id="ARBA00023125"/>
    </source>
</evidence>
<evidence type="ECO:0000313" key="6">
    <source>
        <dbReference type="Proteomes" id="UP000461880"/>
    </source>
</evidence>
<keyword evidence="2" id="KW-0233">DNA recombination</keyword>
<accession>A0A7X2NSF6</accession>
<dbReference type="InterPro" id="IPR010998">
    <property type="entry name" value="Integrase_recombinase_N"/>
</dbReference>
<keyword evidence="1 3" id="KW-0238">DNA-binding</keyword>